<evidence type="ECO:0000259" key="4">
    <source>
        <dbReference type="PROSITE" id="PS50977"/>
    </source>
</evidence>
<dbReference type="PANTHER" id="PTHR43479">
    <property type="entry name" value="ACREF/ENVCD OPERON REPRESSOR-RELATED"/>
    <property type="match status" value="1"/>
</dbReference>
<evidence type="ECO:0000313" key="5">
    <source>
        <dbReference type="EMBL" id="SIT83989.1"/>
    </source>
</evidence>
<name>A0A1U7PQH2_9BACI</name>
<feature type="DNA-binding region" description="H-T-H motif" evidence="3">
    <location>
        <begin position="50"/>
        <end position="69"/>
    </location>
</feature>
<dbReference type="Gene3D" id="1.10.357.10">
    <property type="entry name" value="Tetracycline Repressor, domain 2"/>
    <property type="match status" value="1"/>
</dbReference>
<dbReference type="STRING" id="550447.SAMN05428946_1674"/>
<reference evidence="6" key="1">
    <citation type="submission" date="2017-01" db="EMBL/GenBank/DDBJ databases">
        <authorList>
            <person name="Varghese N."/>
            <person name="Submissions S."/>
        </authorList>
    </citation>
    <scope>NUCLEOTIDE SEQUENCE [LARGE SCALE GENOMIC DNA]</scope>
    <source>
        <strain evidence="6">MNA4</strain>
    </source>
</reference>
<dbReference type="InterPro" id="IPR009057">
    <property type="entry name" value="Homeodomain-like_sf"/>
</dbReference>
<feature type="domain" description="HTH tetR-type" evidence="4">
    <location>
        <begin position="27"/>
        <end position="87"/>
    </location>
</feature>
<dbReference type="GO" id="GO:0003677">
    <property type="term" value="F:DNA binding"/>
    <property type="evidence" value="ECO:0007669"/>
    <property type="project" value="UniProtKB-UniRule"/>
</dbReference>
<protein>
    <submittedName>
        <fullName evidence="5">Transcriptional regulator, TetR family</fullName>
    </submittedName>
</protein>
<dbReference type="InterPro" id="IPR050624">
    <property type="entry name" value="HTH-type_Tx_Regulator"/>
</dbReference>
<gene>
    <name evidence="5" type="ORF">SAMN05428946_1674</name>
</gene>
<evidence type="ECO:0000256" key="3">
    <source>
        <dbReference type="PROSITE-ProRule" id="PRU00335"/>
    </source>
</evidence>
<dbReference type="Gene3D" id="1.10.10.60">
    <property type="entry name" value="Homeodomain-like"/>
    <property type="match status" value="1"/>
</dbReference>
<keyword evidence="6" id="KW-1185">Reference proteome</keyword>
<keyword evidence="1" id="KW-0678">Repressor</keyword>
<dbReference type="SUPFAM" id="SSF48498">
    <property type="entry name" value="Tetracyclin repressor-like, C-terminal domain"/>
    <property type="match status" value="1"/>
</dbReference>
<proteinExistence type="predicted"/>
<dbReference type="Proteomes" id="UP000187550">
    <property type="component" value="Unassembled WGS sequence"/>
</dbReference>
<sequence length="215" mass="24844">MNGSGYNVERNDHICFSVTQFERGETMDRRKEIILAATRSFSMFGYKATTMDQVAKIAKVGKGTIYTFFSNKEELFQEIVRSTIREMRSEAEAVIDPEEPFRLKAHQALMKMLEFREQHALLGKLIEEEKEIRTQAVQEMLLEVEDEIVGFIAGKLKMAIERGEVRPCDPKLVAYMLFKSYLAFVIEWPETRGEPLKEETIANLFNETLFRGLLA</sequence>
<dbReference type="EMBL" id="FTPL01000002">
    <property type="protein sequence ID" value="SIT83989.1"/>
    <property type="molecule type" value="Genomic_DNA"/>
</dbReference>
<dbReference type="InterPro" id="IPR023772">
    <property type="entry name" value="DNA-bd_HTH_TetR-type_CS"/>
</dbReference>
<dbReference type="InterPro" id="IPR036271">
    <property type="entry name" value="Tet_transcr_reg_TetR-rel_C_sf"/>
</dbReference>
<dbReference type="InterPro" id="IPR001647">
    <property type="entry name" value="HTH_TetR"/>
</dbReference>
<keyword evidence="2 3" id="KW-0238">DNA-binding</keyword>
<dbReference type="AlphaFoldDB" id="A0A1U7PQH2"/>
<dbReference type="Pfam" id="PF00440">
    <property type="entry name" value="TetR_N"/>
    <property type="match status" value="1"/>
</dbReference>
<accession>A0A1U7PQH2</accession>
<dbReference type="PRINTS" id="PR00455">
    <property type="entry name" value="HTHTETR"/>
</dbReference>
<dbReference type="PANTHER" id="PTHR43479:SF11">
    <property type="entry name" value="ACREF_ENVCD OPERON REPRESSOR-RELATED"/>
    <property type="match status" value="1"/>
</dbReference>
<evidence type="ECO:0000256" key="2">
    <source>
        <dbReference type="ARBA" id="ARBA00023125"/>
    </source>
</evidence>
<organism evidence="5 6">
    <name type="scientific">Edaphobacillus lindanitolerans</name>
    <dbReference type="NCBI Taxonomy" id="550447"/>
    <lineage>
        <taxon>Bacteria</taxon>
        <taxon>Bacillati</taxon>
        <taxon>Bacillota</taxon>
        <taxon>Bacilli</taxon>
        <taxon>Bacillales</taxon>
        <taxon>Bacillaceae</taxon>
        <taxon>Edaphobacillus</taxon>
    </lineage>
</organism>
<dbReference type="PROSITE" id="PS50977">
    <property type="entry name" value="HTH_TETR_2"/>
    <property type="match status" value="1"/>
</dbReference>
<evidence type="ECO:0000256" key="1">
    <source>
        <dbReference type="ARBA" id="ARBA00022491"/>
    </source>
</evidence>
<evidence type="ECO:0000313" key="6">
    <source>
        <dbReference type="Proteomes" id="UP000187550"/>
    </source>
</evidence>
<dbReference type="SUPFAM" id="SSF46689">
    <property type="entry name" value="Homeodomain-like"/>
    <property type="match status" value="1"/>
</dbReference>
<dbReference type="PROSITE" id="PS01081">
    <property type="entry name" value="HTH_TETR_1"/>
    <property type="match status" value="1"/>
</dbReference>